<dbReference type="InterPro" id="IPR001910">
    <property type="entry name" value="Inosine/uridine_hydrolase_dom"/>
</dbReference>
<dbReference type="GO" id="GO:0005829">
    <property type="term" value="C:cytosol"/>
    <property type="evidence" value="ECO:0007669"/>
    <property type="project" value="TreeGrafter"/>
</dbReference>
<dbReference type="AlphaFoldDB" id="A0A8I3AK26"/>
<evidence type="ECO:0000313" key="2">
    <source>
        <dbReference type="EMBL" id="KAG7127145.1"/>
    </source>
</evidence>
<name>A0A8I3AK26_VERLO</name>
<evidence type="ECO:0000313" key="3">
    <source>
        <dbReference type="Proteomes" id="UP000689129"/>
    </source>
</evidence>
<organism evidence="2 3">
    <name type="scientific">Verticillium longisporum</name>
    <name type="common">Verticillium dahliae var. longisporum</name>
    <dbReference type="NCBI Taxonomy" id="100787"/>
    <lineage>
        <taxon>Eukaryota</taxon>
        <taxon>Fungi</taxon>
        <taxon>Dikarya</taxon>
        <taxon>Ascomycota</taxon>
        <taxon>Pezizomycotina</taxon>
        <taxon>Sordariomycetes</taxon>
        <taxon>Hypocreomycetidae</taxon>
        <taxon>Glomerellales</taxon>
        <taxon>Plectosphaerellaceae</taxon>
        <taxon>Verticillium</taxon>
    </lineage>
</organism>
<comment type="caution">
    <text evidence="2">The sequence shown here is derived from an EMBL/GenBank/DDBJ whole genome shotgun (WGS) entry which is preliminary data.</text>
</comment>
<dbReference type="GO" id="GO:0008477">
    <property type="term" value="F:purine nucleosidase activity"/>
    <property type="evidence" value="ECO:0007669"/>
    <property type="project" value="TreeGrafter"/>
</dbReference>
<evidence type="ECO:0000259" key="1">
    <source>
        <dbReference type="Pfam" id="PF01156"/>
    </source>
</evidence>
<dbReference type="InterPro" id="IPR023186">
    <property type="entry name" value="IUNH"/>
</dbReference>
<dbReference type="CDD" id="cd02651">
    <property type="entry name" value="nuc_hydro_IU_UC_XIUA"/>
    <property type="match status" value="1"/>
</dbReference>
<feature type="domain" description="Inosine/uridine-preferring nucleoside hydrolase" evidence="1">
    <location>
        <begin position="11"/>
        <end position="370"/>
    </location>
</feature>
<sequence>MSIPLSPKIPLWLDCDPGHDDTFAILLAAYHPAIRLMGISTVFGNAALEYDNLKTTMNAASILTSISKHNEIPVYAGASHALTRPPMHHPTDIHGESGLDGTDLLPQPLVKPNTTRPAVDAMAEAILAEAPNTVHVIATGAFTNVAALFQAHPNLKAHVKAVSVMGGAFGDGFTDIPLGKVGDEERIGNYTPWAEFNIIADPEAAAFLCDDPVISPKLTFIPLDLTHQVLATEHVRDLLLYGEGGPKTGAGKTTLRQMLVELLMFFAKTYADVFGITDGPPLHDPLAVAVALIGTPHEIAFRDFDAAAAAAGSGSVKYRERFEVKVETDGSYADALEGKTQTGRTICRKLEAGSAGVAIPRGIDVPKFWKVLEECIQRADEANAGAVKGLAEKGPLHV</sequence>
<dbReference type="GO" id="GO:0006152">
    <property type="term" value="P:purine nucleoside catabolic process"/>
    <property type="evidence" value="ECO:0007669"/>
    <property type="project" value="TreeGrafter"/>
</dbReference>
<dbReference type="OrthoDB" id="432381at2759"/>
<reference evidence="2" key="1">
    <citation type="journal article" date="2021" name="Mol. Plant Pathol.">
        <title>A 20-kb lineage-specific genomic region tames virulence in pathogenic amphidiploid Verticillium longisporum.</title>
        <authorList>
            <person name="Harting R."/>
            <person name="Starke J."/>
            <person name="Kusch H."/>
            <person name="Poggeler S."/>
            <person name="Maurus I."/>
            <person name="Schluter R."/>
            <person name="Landesfeind M."/>
            <person name="Bulla I."/>
            <person name="Nowrousian M."/>
            <person name="de Jonge R."/>
            <person name="Stahlhut G."/>
            <person name="Hoff K.J."/>
            <person name="Asshauer K.P."/>
            <person name="Thurmer A."/>
            <person name="Stanke M."/>
            <person name="Daniel R."/>
            <person name="Morgenstern B."/>
            <person name="Thomma B.P.H.J."/>
            <person name="Kronstad J.W."/>
            <person name="Braus-Stromeyer S.A."/>
            <person name="Braus G.H."/>
        </authorList>
    </citation>
    <scope>NUCLEOTIDE SEQUENCE</scope>
    <source>
        <strain evidence="2">Vl32</strain>
    </source>
</reference>
<accession>A0A8I3AK26</accession>
<dbReference type="PANTHER" id="PTHR12304">
    <property type="entry name" value="INOSINE-URIDINE PREFERRING NUCLEOSIDE HYDROLASE"/>
    <property type="match status" value="1"/>
</dbReference>
<proteinExistence type="predicted"/>
<protein>
    <submittedName>
        <fullName evidence="2">Uridine nucleosidase like protein</fullName>
    </submittedName>
</protein>
<dbReference type="PANTHER" id="PTHR12304:SF4">
    <property type="entry name" value="URIDINE NUCLEOSIDASE"/>
    <property type="match status" value="1"/>
</dbReference>
<dbReference type="Proteomes" id="UP000689129">
    <property type="component" value="Unassembled WGS sequence"/>
</dbReference>
<dbReference type="EMBL" id="JAEMWZ010000295">
    <property type="protein sequence ID" value="KAG7127145.1"/>
    <property type="molecule type" value="Genomic_DNA"/>
</dbReference>
<gene>
    <name evidence="2" type="ORF">HYQ45_012700</name>
</gene>
<dbReference type="Pfam" id="PF01156">
    <property type="entry name" value="IU_nuc_hydro"/>
    <property type="match status" value="1"/>
</dbReference>